<protein>
    <submittedName>
        <fullName evidence="1">Uncharacterized protein</fullName>
    </submittedName>
</protein>
<dbReference type="EMBL" id="CP099799">
    <property type="protein sequence ID" value="USS02284.1"/>
    <property type="molecule type" value="Genomic_DNA"/>
</dbReference>
<proteinExistence type="predicted"/>
<accession>A0A9N7JNW2</accession>
<dbReference type="KEGG" id="csep:CP523_15230"/>
<evidence type="ECO:0000313" key="3">
    <source>
        <dbReference type="Proteomes" id="UP000280586"/>
    </source>
</evidence>
<keyword evidence="4" id="KW-1185">Reference proteome</keyword>
<dbReference type="Proteomes" id="UP001055437">
    <property type="component" value="Chromosome"/>
</dbReference>
<name>A0A9N7JNW2_CLOSE</name>
<dbReference type="GeneID" id="303562042"/>
<reference evidence="2" key="2">
    <citation type="submission" date="2022-06" db="EMBL/GenBank/DDBJ databases">
        <authorList>
            <person name="Holder M.E."/>
            <person name="Ajami N.J."/>
            <person name="Petrosino J.F."/>
        </authorList>
    </citation>
    <scope>NUCLEOTIDE SEQUENCE</scope>
    <source>
        <strain evidence="2">RMA 8861</strain>
    </source>
</reference>
<evidence type="ECO:0000313" key="1">
    <source>
        <dbReference type="EMBL" id="AYE35674.1"/>
    </source>
</evidence>
<dbReference type="AlphaFoldDB" id="A0A9N7JNW2"/>
<organism evidence="1 3">
    <name type="scientific">Clostridium septicum</name>
    <dbReference type="NCBI Taxonomy" id="1504"/>
    <lineage>
        <taxon>Bacteria</taxon>
        <taxon>Bacillati</taxon>
        <taxon>Bacillota</taxon>
        <taxon>Clostridia</taxon>
        <taxon>Eubacteriales</taxon>
        <taxon>Clostridiaceae</taxon>
        <taxon>Clostridium</taxon>
    </lineage>
</organism>
<evidence type="ECO:0000313" key="4">
    <source>
        <dbReference type="Proteomes" id="UP001055437"/>
    </source>
</evidence>
<gene>
    <name evidence="1" type="ORF">CP523_15230</name>
    <name evidence="2" type="ORF">NH397_07690</name>
</gene>
<dbReference type="RefSeq" id="WP_120141008.1">
    <property type="nucleotide sequence ID" value="NZ_CP023671.1"/>
</dbReference>
<reference evidence="1 3" key="1">
    <citation type="submission" date="2017-09" db="EMBL/GenBank/DDBJ databases">
        <authorList>
            <person name="Thomas P."/>
            <person name="Seyboldt C."/>
        </authorList>
    </citation>
    <scope>NUCLEOTIDE SEQUENCE [LARGE SCALE GENOMIC DNA]</scope>
    <source>
        <strain evidence="1 3">DSM 7534</strain>
    </source>
</reference>
<dbReference type="Proteomes" id="UP000280586">
    <property type="component" value="Chromosome"/>
</dbReference>
<sequence length="79" mass="9484">MKREEAIIKLKDLLYNFKEFTSIETMEEDVQALEYAIKELERTVQEQYVTLKIDSTEIARVVIDEINRQQKRSHRILIV</sequence>
<dbReference type="EMBL" id="CP023671">
    <property type="protein sequence ID" value="AYE35674.1"/>
    <property type="molecule type" value="Genomic_DNA"/>
</dbReference>
<evidence type="ECO:0000313" key="2">
    <source>
        <dbReference type="EMBL" id="USS02284.1"/>
    </source>
</evidence>